<protein>
    <submittedName>
        <fullName evidence="1">Uncharacterized protein</fullName>
    </submittedName>
</protein>
<accession>A0A0L8FU50</accession>
<evidence type="ECO:0000313" key="1">
    <source>
        <dbReference type="EMBL" id="KOF68227.1"/>
    </source>
</evidence>
<name>A0A0L8FU50_OCTBM</name>
<dbReference type="EMBL" id="KQ426461">
    <property type="protein sequence ID" value="KOF68227.1"/>
    <property type="molecule type" value="Genomic_DNA"/>
</dbReference>
<dbReference type="AlphaFoldDB" id="A0A0L8FU50"/>
<proteinExistence type="predicted"/>
<organism evidence="1">
    <name type="scientific">Octopus bimaculoides</name>
    <name type="common">California two-spotted octopus</name>
    <dbReference type="NCBI Taxonomy" id="37653"/>
    <lineage>
        <taxon>Eukaryota</taxon>
        <taxon>Metazoa</taxon>
        <taxon>Spiralia</taxon>
        <taxon>Lophotrochozoa</taxon>
        <taxon>Mollusca</taxon>
        <taxon>Cephalopoda</taxon>
        <taxon>Coleoidea</taxon>
        <taxon>Octopodiformes</taxon>
        <taxon>Octopoda</taxon>
        <taxon>Incirrata</taxon>
        <taxon>Octopodidae</taxon>
        <taxon>Octopus</taxon>
    </lineage>
</organism>
<gene>
    <name evidence="1" type="ORF">OCBIM_22007815mg</name>
</gene>
<reference evidence="1" key="1">
    <citation type="submission" date="2015-07" db="EMBL/GenBank/DDBJ databases">
        <title>MeaNS - Measles Nucleotide Surveillance Program.</title>
        <authorList>
            <person name="Tran T."/>
            <person name="Druce J."/>
        </authorList>
    </citation>
    <scope>NUCLEOTIDE SEQUENCE</scope>
    <source>
        <strain evidence="1">UCB-OBI-ISO-001</strain>
        <tissue evidence="1">Gonad</tissue>
    </source>
</reference>
<sequence>MHGCILESESLSQKAKSDRFNLQLFCTCILKKKKKKVTFVSKTLNFQIRGPLSTYFKNIIIKAFKRKFQKQFKNMPILVNVIISLRINCKSRTTPSYEENS</sequence>